<dbReference type="PANTHER" id="PTHR11091:SF0">
    <property type="entry name" value="MALATE DEHYDROGENASE"/>
    <property type="match status" value="1"/>
</dbReference>
<dbReference type="InterPro" id="IPR043143">
    <property type="entry name" value="Mal/L-sulf/L-lact_DH-like_NADP"/>
</dbReference>
<reference evidence="3" key="2">
    <citation type="submission" date="2010-05" db="EMBL/GenBank/DDBJ databases">
        <title>Revision and reannotation of the Halomonas elongata DSM 2581(T) genome.</title>
        <authorList>
            <person name="Pfeiffer F."/>
            <person name="Bagyan I."/>
            <person name="Alfaro-Espinoza G."/>
            <person name="Zamora-Lagos M.A."/>
            <person name="Habermann B."/>
            <person name="Oesterhelt D."/>
            <person name="Kunte H.J."/>
        </authorList>
    </citation>
    <scope>NUCLEOTIDE SEQUENCE</scope>
    <source>
        <strain evidence="3">Type strain: DSM 2581</strain>
    </source>
</reference>
<reference evidence="3" key="1">
    <citation type="journal article" date="2010" name="Environ. Microbiol.">
        <title>A blueprint of ectoine metabolism from the genome of the industrial producer Halomonas elongata DSM 2581(T).</title>
        <authorList>
            <person name="Schwibbert K."/>
            <person name="Marin-Sanguino A."/>
            <person name="Bagyan I."/>
            <person name="Heidrich G."/>
            <person name="Lentzen G."/>
            <person name="Seitz H."/>
            <person name="Rampp M."/>
            <person name="Schuster S.C."/>
            <person name="Klenk H.P."/>
            <person name="Pfeiffer F."/>
            <person name="Oesterhelt D."/>
            <person name="Kunte H.J."/>
        </authorList>
    </citation>
    <scope>NUCLEOTIDE SEQUENCE</scope>
    <source>
        <strain evidence="3">Type strain: DSM 2581</strain>
    </source>
</reference>
<comment type="similarity">
    <text evidence="1">Belongs to the LDH2/MDH2 oxidoreductase family.</text>
</comment>
<dbReference type="KEGG" id="hel:HELO_1046"/>
<dbReference type="PANTHER" id="PTHR11091">
    <property type="entry name" value="OXIDOREDUCTASE-RELATED"/>
    <property type="match status" value="1"/>
</dbReference>
<dbReference type="Pfam" id="PF02615">
    <property type="entry name" value="Ldh_2"/>
    <property type="match status" value="1"/>
</dbReference>
<evidence type="ECO:0000313" key="6">
    <source>
        <dbReference type="Proteomes" id="UP001322512"/>
    </source>
</evidence>
<dbReference type="EMBL" id="FN869568">
    <property type="protein sequence ID" value="CBV40929.1"/>
    <property type="molecule type" value="Genomic_DNA"/>
</dbReference>
<dbReference type="SUPFAM" id="SSF89733">
    <property type="entry name" value="L-sulfolactate dehydrogenase-like"/>
    <property type="match status" value="1"/>
</dbReference>
<dbReference type="HOGENOM" id="CLU_040452_3_1_6"/>
<proteinExistence type="inferred from homology"/>
<evidence type="ECO:0000313" key="5">
    <source>
        <dbReference type="Proteomes" id="UP000008707"/>
    </source>
</evidence>
<gene>
    <name evidence="3" type="ordered locus">HELO_1046</name>
    <name evidence="4" type="ORF">SR933_17505</name>
</gene>
<dbReference type="STRING" id="768066.HELO_1046"/>
<evidence type="ECO:0000256" key="1">
    <source>
        <dbReference type="ARBA" id="ARBA00006056"/>
    </source>
</evidence>
<protein>
    <submittedName>
        <fullName evidence="3">Homolog to lactate dehydrogenase</fullName>
    </submittedName>
    <submittedName>
        <fullName evidence="4">Ldh family oxidoreductase</fullName>
    </submittedName>
</protein>
<evidence type="ECO:0000313" key="4">
    <source>
        <dbReference type="EMBL" id="WPU47022.1"/>
    </source>
</evidence>
<reference evidence="4 6" key="4">
    <citation type="submission" date="2023-11" db="EMBL/GenBank/DDBJ databases">
        <title>MicrobeMod: A computational toolkit for identifying prokaryotic methylation and restriction-modification with nanopore sequencing.</title>
        <authorList>
            <person name="Crits-Christoph A."/>
            <person name="Kang S.C."/>
            <person name="Lee H."/>
            <person name="Ostrov N."/>
        </authorList>
    </citation>
    <scope>NUCLEOTIDE SEQUENCE [LARGE SCALE GENOMIC DNA]</scope>
    <source>
        <strain evidence="4 6">ATCC 33173</strain>
    </source>
</reference>
<dbReference type="Proteomes" id="UP000008707">
    <property type="component" value="Chromosome"/>
</dbReference>
<dbReference type="OrthoDB" id="9769447at2"/>
<dbReference type="eggNOG" id="COG2055">
    <property type="taxonomic scope" value="Bacteria"/>
</dbReference>
<keyword evidence="6" id="KW-1185">Reference proteome</keyword>
<dbReference type="EMBL" id="CP139472">
    <property type="protein sequence ID" value="WPU47022.1"/>
    <property type="molecule type" value="Genomic_DNA"/>
</dbReference>
<dbReference type="GO" id="GO:0016491">
    <property type="term" value="F:oxidoreductase activity"/>
    <property type="evidence" value="ECO:0007669"/>
    <property type="project" value="UniProtKB-KW"/>
</dbReference>
<dbReference type="AlphaFoldDB" id="E1V492"/>
<organism evidence="3 5">
    <name type="scientific">Halomonas elongata (strain ATCC 33173 / DSM 2581 / NBRC 15536 / NCIMB 2198 / 1H9)</name>
    <dbReference type="NCBI Taxonomy" id="768066"/>
    <lineage>
        <taxon>Bacteria</taxon>
        <taxon>Pseudomonadati</taxon>
        <taxon>Pseudomonadota</taxon>
        <taxon>Gammaproteobacteria</taxon>
        <taxon>Oceanospirillales</taxon>
        <taxon>Halomonadaceae</taxon>
        <taxon>Halomonas</taxon>
    </lineage>
</organism>
<dbReference type="Gene3D" id="3.30.1370.60">
    <property type="entry name" value="Hypothetical oxidoreductase yiak, domain 2"/>
    <property type="match status" value="1"/>
</dbReference>
<reference evidence="5" key="3">
    <citation type="journal article" date="2011" name="Environ. Microbiol.">
        <title>A blueprint of ectoine metabolism from the genome of the industrial producer Halomonas elongata DSM 2581(T).</title>
        <authorList>
            <person name="Schwibbert K."/>
            <person name="Marin-Sanguino A."/>
            <person name="Bagyan I."/>
            <person name="Heidrich G."/>
            <person name="Lentzen G."/>
            <person name="Seitz H."/>
            <person name="Rampp M."/>
            <person name="Schuster S.C."/>
            <person name="Klenk H.P."/>
            <person name="Pfeiffer F."/>
            <person name="Oesterhelt D."/>
            <person name="Kunte H.J."/>
        </authorList>
    </citation>
    <scope>NUCLEOTIDE SEQUENCE [LARGE SCALE GENOMIC DNA]</scope>
    <source>
        <strain evidence="5">ATCC 33173 / DSM 2581 / NBRC 15536 / NCIMB 2198 / 1H9</strain>
    </source>
</reference>
<dbReference type="InterPro" id="IPR043144">
    <property type="entry name" value="Mal/L-sulf/L-lact_DH-like_ah"/>
</dbReference>
<evidence type="ECO:0000313" key="3">
    <source>
        <dbReference type="EMBL" id="CBV40929.1"/>
    </source>
</evidence>
<dbReference type="GeneID" id="91008237"/>
<keyword evidence="2" id="KW-0560">Oxidoreductase</keyword>
<name>E1V492_HALED</name>
<accession>E1V492</accession>
<dbReference type="InterPro" id="IPR003767">
    <property type="entry name" value="Malate/L-lactate_DH-like"/>
</dbReference>
<evidence type="ECO:0000256" key="2">
    <source>
        <dbReference type="ARBA" id="ARBA00023002"/>
    </source>
</evidence>
<dbReference type="InterPro" id="IPR036111">
    <property type="entry name" value="Mal/L-sulfo/L-lacto_DH-like_sf"/>
</dbReference>
<dbReference type="RefSeq" id="WP_013330804.1">
    <property type="nucleotide sequence ID" value="NC_014532.2"/>
</dbReference>
<sequence length="351" mass="36885">MIRYSHTRLQALLSARFVEAGVSNDVAETTARVLVEGDLLGHHTHGVKLANGYLKDLSTGHAGGNPSRLTIERSSPVAALYDGHYLLGPYLVNHALEACAGVAREFGVGMVSLRRSHHIACLAAYLLPLVERGLIPIIMSSDPAVASVAPYGGTRPVYTPNPIAIGIPGREQPMLIDVSMSTVTNGTVNKAHASGVRLAHSVILDGYGAPSDDPSAFFGDPPGSILPLGGQAFGHKGFALGLMVETLTAALSGFGRKDAPQGWGAAVMVMVIDPVCFGGREAFLDETDYLARRCWESGEVEAGQHVRLPGQAGLTRRDEFLREGIPLPADVVTELEKALGGPAMAAEVAAL</sequence>
<dbReference type="Gene3D" id="1.10.1530.10">
    <property type="match status" value="1"/>
</dbReference>
<dbReference type="Proteomes" id="UP001322512">
    <property type="component" value="Chromosome"/>
</dbReference>